<dbReference type="InterPro" id="IPR055260">
    <property type="entry name" value="Ndc80_CH"/>
</dbReference>
<evidence type="ECO:0000259" key="13">
    <source>
        <dbReference type="Pfam" id="PF03801"/>
    </source>
</evidence>
<gene>
    <name evidence="14" type="ORF">M407DRAFT_213749</name>
</gene>
<reference evidence="14 15" key="1">
    <citation type="submission" date="2014-04" db="EMBL/GenBank/DDBJ databases">
        <authorList>
            <consortium name="DOE Joint Genome Institute"/>
            <person name="Kuo A."/>
            <person name="Girlanda M."/>
            <person name="Perotto S."/>
            <person name="Kohler A."/>
            <person name="Nagy L.G."/>
            <person name="Floudas D."/>
            <person name="Copeland A."/>
            <person name="Barry K.W."/>
            <person name="Cichocki N."/>
            <person name="Veneault-Fourrey C."/>
            <person name="LaButti K."/>
            <person name="Lindquist E.A."/>
            <person name="Lipzen A."/>
            <person name="Lundell T."/>
            <person name="Morin E."/>
            <person name="Murat C."/>
            <person name="Sun H."/>
            <person name="Tunlid A."/>
            <person name="Henrissat B."/>
            <person name="Grigoriev I.V."/>
            <person name="Hibbett D.S."/>
            <person name="Martin F."/>
            <person name="Nordberg H.P."/>
            <person name="Cantor M.N."/>
            <person name="Hua S.X."/>
        </authorList>
    </citation>
    <scope>NUCLEOTIDE SEQUENCE [LARGE SCALE GENOMIC DNA]</scope>
    <source>
        <strain evidence="14 15">MUT 4182</strain>
    </source>
</reference>
<keyword evidence="5 10" id="KW-0995">Kinetochore</keyword>
<proteinExistence type="inferred from homology"/>
<evidence type="ECO:0000256" key="10">
    <source>
        <dbReference type="RuleBase" id="RU368072"/>
    </source>
</evidence>
<comment type="subunit">
    <text evidence="10">Component of the NDC80 complex.</text>
</comment>
<dbReference type="Proteomes" id="UP000054248">
    <property type="component" value="Unassembled WGS sequence"/>
</dbReference>
<evidence type="ECO:0000256" key="1">
    <source>
        <dbReference type="ARBA" id="ARBA00007050"/>
    </source>
</evidence>
<evidence type="ECO:0000256" key="9">
    <source>
        <dbReference type="ARBA" id="ARBA00023328"/>
    </source>
</evidence>
<dbReference type="EMBL" id="KN822954">
    <property type="protein sequence ID" value="KIO32562.1"/>
    <property type="molecule type" value="Genomic_DNA"/>
</dbReference>
<organism evidence="14 15">
    <name type="scientific">Tulasnella calospora MUT 4182</name>
    <dbReference type="NCBI Taxonomy" id="1051891"/>
    <lineage>
        <taxon>Eukaryota</taxon>
        <taxon>Fungi</taxon>
        <taxon>Dikarya</taxon>
        <taxon>Basidiomycota</taxon>
        <taxon>Agaricomycotina</taxon>
        <taxon>Agaricomycetes</taxon>
        <taxon>Cantharellales</taxon>
        <taxon>Tulasnellaceae</taxon>
        <taxon>Tulasnella</taxon>
    </lineage>
</organism>
<dbReference type="InterPro" id="IPR005550">
    <property type="entry name" value="Kinetochore_Ndc80"/>
</dbReference>
<dbReference type="GO" id="GO:0031262">
    <property type="term" value="C:Ndc80 complex"/>
    <property type="evidence" value="ECO:0007669"/>
    <property type="project" value="UniProtKB-UniRule"/>
</dbReference>
<name>A0A0C3MFR0_9AGAM</name>
<evidence type="ECO:0000256" key="4">
    <source>
        <dbReference type="ARBA" id="ARBA00022776"/>
    </source>
</evidence>
<feature type="region of interest" description="Disordered" evidence="12">
    <location>
        <begin position="1"/>
        <end position="72"/>
    </location>
</feature>
<dbReference type="GO" id="GO:0051315">
    <property type="term" value="P:attachment of mitotic spindle microtubules to kinetochore"/>
    <property type="evidence" value="ECO:0007669"/>
    <property type="project" value="UniProtKB-UniRule"/>
</dbReference>
<dbReference type="GO" id="GO:0005634">
    <property type="term" value="C:nucleus"/>
    <property type="evidence" value="ECO:0007669"/>
    <property type="project" value="UniProtKB-SubCell"/>
</dbReference>
<keyword evidence="9 10" id="KW-0137">Centromere</keyword>
<dbReference type="Gene3D" id="1.10.418.30">
    <property type="entry name" value="Ncd80 complex, Ncd80 subunit"/>
    <property type="match status" value="1"/>
</dbReference>
<dbReference type="AlphaFoldDB" id="A0A0C3MFR0"/>
<feature type="domain" description="Kinetochore protein Ndc80 CH" evidence="13">
    <location>
        <begin position="103"/>
        <end position="224"/>
    </location>
</feature>
<evidence type="ECO:0000313" key="14">
    <source>
        <dbReference type="EMBL" id="KIO32562.1"/>
    </source>
</evidence>
<evidence type="ECO:0000256" key="7">
    <source>
        <dbReference type="ARBA" id="ARBA00023242"/>
    </source>
</evidence>
<evidence type="ECO:0000256" key="11">
    <source>
        <dbReference type="SAM" id="Coils"/>
    </source>
</evidence>
<evidence type="ECO:0000313" key="15">
    <source>
        <dbReference type="Proteomes" id="UP000054248"/>
    </source>
</evidence>
<feature type="coiled-coil region" evidence="11">
    <location>
        <begin position="277"/>
        <end position="316"/>
    </location>
</feature>
<reference evidence="15" key="2">
    <citation type="submission" date="2015-01" db="EMBL/GenBank/DDBJ databases">
        <title>Evolutionary Origins and Diversification of the Mycorrhizal Mutualists.</title>
        <authorList>
            <consortium name="DOE Joint Genome Institute"/>
            <consortium name="Mycorrhizal Genomics Consortium"/>
            <person name="Kohler A."/>
            <person name="Kuo A."/>
            <person name="Nagy L.G."/>
            <person name="Floudas D."/>
            <person name="Copeland A."/>
            <person name="Barry K.W."/>
            <person name="Cichocki N."/>
            <person name="Veneault-Fourrey C."/>
            <person name="LaButti K."/>
            <person name="Lindquist E.A."/>
            <person name="Lipzen A."/>
            <person name="Lundell T."/>
            <person name="Morin E."/>
            <person name="Murat C."/>
            <person name="Riley R."/>
            <person name="Ohm R."/>
            <person name="Sun H."/>
            <person name="Tunlid A."/>
            <person name="Henrissat B."/>
            <person name="Grigoriev I.V."/>
            <person name="Hibbett D.S."/>
            <person name="Martin F."/>
        </authorList>
    </citation>
    <scope>NUCLEOTIDE SEQUENCE [LARGE SCALE GENOMIC DNA]</scope>
    <source>
        <strain evidence="15">MUT 4182</strain>
    </source>
</reference>
<feature type="coiled-coil region" evidence="11">
    <location>
        <begin position="406"/>
        <end position="454"/>
    </location>
</feature>
<keyword evidence="8 10" id="KW-0131">Cell cycle</keyword>
<dbReference type="STRING" id="1051891.A0A0C3MFR0"/>
<comment type="similarity">
    <text evidence="1 10">Belongs to the NDC80/HEC1 family.</text>
</comment>
<evidence type="ECO:0000256" key="8">
    <source>
        <dbReference type="ARBA" id="ARBA00023306"/>
    </source>
</evidence>
<dbReference type="Pfam" id="PF03801">
    <property type="entry name" value="Ndc80_HEC"/>
    <property type="match status" value="1"/>
</dbReference>
<keyword evidence="4 10" id="KW-0498">Mitosis</keyword>
<protein>
    <recommendedName>
        <fullName evidence="10">Kinetochore protein NDC80</fullName>
    </recommendedName>
</protein>
<keyword evidence="15" id="KW-1185">Reference proteome</keyword>
<evidence type="ECO:0000256" key="5">
    <source>
        <dbReference type="ARBA" id="ARBA00022838"/>
    </source>
</evidence>
<keyword evidence="6 11" id="KW-0175">Coiled coil</keyword>
<dbReference type="PANTHER" id="PTHR10643">
    <property type="entry name" value="KINETOCHORE PROTEIN NDC80"/>
    <property type="match status" value="1"/>
</dbReference>
<dbReference type="OrthoDB" id="7459479at2759"/>
<comment type="subcellular location">
    <subcellularLocation>
        <location evidence="10">Chromosome</location>
        <location evidence="10">Centromere</location>
        <location evidence="10">Kinetochore</location>
    </subcellularLocation>
    <subcellularLocation>
        <location evidence="10">Nucleus</location>
    </subcellularLocation>
</comment>
<accession>A0A0C3MFR0</accession>
<evidence type="ECO:0000256" key="3">
    <source>
        <dbReference type="ARBA" id="ARBA00022618"/>
    </source>
</evidence>
<evidence type="ECO:0000256" key="6">
    <source>
        <dbReference type="ARBA" id="ARBA00023054"/>
    </source>
</evidence>
<keyword evidence="3 10" id="KW-0132">Cell division</keyword>
<keyword evidence="7 10" id="KW-0539">Nucleus</keyword>
<dbReference type="GO" id="GO:0051301">
    <property type="term" value="P:cell division"/>
    <property type="evidence" value="ECO:0007669"/>
    <property type="project" value="UniProtKB-UniRule"/>
</dbReference>
<dbReference type="PANTHER" id="PTHR10643:SF2">
    <property type="entry name" value="KINETOCHORE PROTEIN NDC80 HOMOLOG"/>
    <property type="match status" value="1"/>
</dbReference>
<comment type="function">
    <text evidence="10">Acts as a component of the essential kinetochore-associated NDC80 complex, which is required for chromosome segregation and spindle checkpoint activity.</text>
</comment>
<evidence type="ECO:0000256" key="2">
    <source>
        <dbReference type="ARBA" id="ARBA00022454"/>
    </source>
</evidence>
<evidence type="ECO:0000256" key="12">
    <source>
        <dbReference type="SAM" id="MobiDB-lite"/>
    </source>
</evidence>
<sequence>MYGTGIPVPATASKRRAEQPPPAYAQPPSNRMRMSIAGGAGPSRPPSAFLAPPSTGYAPRQSTYGSGGLGGSSGQNPLLMSARKDVSQYGKTPMKNSFLAGNWSISRETRPIKDRAYQAMMQREIFDYLTFQRCGIPNLALKTLQTPTNREFHLIFQFVITDIDPSYVFGREKKPEDEIIMLLRDLRYPLVDTISKTSLAAPGSSSAWPTLLAMLHWVVTIAKELPKWLDPDICNDYNLLPIEELPFDVEIPNFPELIACEYVFNAYAQYMYGHDEFREQDMELENMVERKNEAEASRMNAERDRLKRVHEELLAKASISLRAAGDVEILSEKRANEVDALASKYTNLIYNTGFAPRPPEPFHSINFQVEFNPATENPSEMVKGANMREVIHPAMRKTLEMTSSARVELENEKLEEDNKLDRLTQECEGMMEDAEPKENQLRVLQKRYEDLKRTVGAETAAANAEAGKLERDIGEIQASVAQSKIALQSRKERLEVEYTDVMRKTEHLKEETKDKISFECNQMVNFKRDVTKLLEDLVLFARDN</sequence>
<dbReference type="HOGENOM" id="CLU_012583_1_0_1"/>
<keyword evidence="2 10" id="KW-0158">Chromosome</keyword>
<dbReference type="InterPro" id="IPR038273">
    <property type="entry name" value="Ndc80_sf"/>
</dbReference>